<accession>A0A9R1U453</accession>
<keyword evidence="4" id="KW-1185">Reference proteome</keyword>
<comment type="similarity">
    <text evidence="1 2">Belongs to the calycin superfamily. Lipocalin family.</text>
</comment>
<dbReference type="InterPro" id="IPR022271">
    <property type="entry name" value="Lipocalin_ApoD"/>
</dbReference>
<proteinExistence type="inferred from homology"/>
<dbReference type="PIRSF" id="PIRSF036893">
    <property type="entry name" value="Lipocalin_ApoD"/>
    <property type="match status" value="1"/>
</dbReference>
<feature type="domain" description="Lipocalin/cytosolic fatty-acid binding" evidence="3">
    <location>
        <begin position="34"/>
        <end position="178"/>
    </location>
</feature>
<sequence>MLAVVWLLGFFAHASAQIRGQGVCPQPNPIPNFDEKRLIGRWFEWAHIENVYQRDQSCEITTYYRNSDREIVKRVNSLIQSSGTWIFWEGKMIPRGESPTAQYLMKFPEYSGDIGINSTFVAANWKHWVILHGCKEETNQSSQFVWVWSKKSTLKSKYRKQIAEALEQINLPMRNLRRINQKNCANHRILDPTPTCR</sequence>
<evidence type="ECO:0000256" key="1">
    <source>
        <dbReference type="ARBA" id="ARBA00006889"/>
    </source>
</evidence>
<dbReference type="KEGG" id="fas:105269345"/>
<dbReference type="AlphaFoldDB" id="A0A9R1U453"/>
<name>A0A9R1U453_9HYME</name>
<evidence type="ECO:0000313" key="4">
    <source>
        <dbReference type="Proteomes" id="UP000694866"/>
    </source>
</evidence>
<dbReference type="PANTHER" id="PTHR10612:SF62">
    <property type="entry name" value="LIPOCALIN_CYTOSOLIC FATTY-ACID BINDING DOMAIN-CONTAINING PROTEIN"/>
    <property type="match status" value="1"/>
</dbReference>
<organism evidence="4 5">
    <name type="scientific">Fopius arisanus</name>
    <dbReference type="NCBI Taxonomy" id="64838"/>
    <lineage>
        <taxon>Eukaryota</taxon>
        <taxon>Metazoa</taxon>
        <taxon>Ecdysozoa</taxon>
        <taxon>Arthropoda</taxon>
        <taxon>Hexapoda</taxon>
        <taxon>Insecta</taxon>
        <taxon>Pterygota</taxon>
        <taxon>Neoptera</taxon>
        <taxon>Endopterygota</taxon>
        <taxon>Hymenoptera</taxon>
        <taxon>Apocrita</taxon>
        <taxon>Ichneumonoidea</taxon>
        <taxon>Braconidae</taxon>
        <taxon>Opiinae</taxon>
        <taxon>Fopius</taxon>
    </lineage>
</organism>
<dbReference type="InterPro" id="IPR012674">
    <property type="entry name" value="Calycin"/>
</dbReference>
<dbReference type="SUPFAM" id="SSF50814">
    <property type="entry name" value="Lipocalins"/>
    <property type="match status" value="1"/>
</dbReference>
<dbReference type="Gene3D" id="2.40.128.20">
    <property type="match status" value="1"/>
</dbReference>
<reference evidence="5" key="1">
    <citation type="submission" date="2025-08" db="UniProtKB">
        <authorList>
            <consortium name="RefSeq"/>
        </authorList>
    </citation>
    <scope>IDENTIFICATION</scope>
    <source>
        <strain evidence="5">USDA-PBARC FA_bdor</strain>
        <tissue evidence="5">Whole organism</tissue>
    </source>
</reference>
<keyword evidence="2" id="KW-0732">Signal</keyword>
<dbReference type="PANTHER" id="PTHR10612">
    <property type="entry name" value="APOLIPOPROTEIN D"/>
    <property type="match status" value="1"/>
</dbReference>
<dbReference type="InterPro" id="IPR000566">
    <property type="entry name" value="Lipocln_cytosolic_FA-bd_dom"/>
</dbReference>
<dbReference type="GO" id="GO:0000302">
    <property type="term" value="P:response to reactive oxygen species"/>
    <property type="evidence" value="ECO:0007669"/>
    <property type="project" value="TreeGrafter"/>
</dbReference>
<protein>
    <submittedName>
        <fullName evidence="5">Bilin-binding protein</fullName>
    </submittedName>
</protein>
<feature type="chain" id="PRO_5040557295" evidence="2">
    <location>
        <begin position="17"/>
        <end position="197"/>
    </location>
</feature>
<dbReference type="Proteomes" id="UP000694866">
    <property type="component" value="Unplaced"/>
</dbReference>
<dbReference type="GO" id="GO:0006629">
    <property type="term" value="P:lipid metabolic process"/>
    <property type="evidence" value="ECO:0007669"/>
    <property type="project" value="TreeGrafter"/>
</dbReference>
<feature type="signal peptide" evidence="2">
    <location>
        <begin position="1"/>
        <end position="16"/>
    </location>
</feature>
<gene>
    <name evidence="5" type="primary">LOC105269345</name>
</gene>
<evidence type="ECO:0000313" key="5">
    <source>
        <dbReference type="RefSeq" id="XP_011307799.1"/>
    </source>
</evidence>
<evidence type="ECO:0000259" key="3">
    <source>
        <dbReference type="Pfam" id="PF08212"/>
    </source>
</evidence>
<dbReference type="GeneID" id="105269345"/>
<evidence type="ECO:0000256" key="2">
    <source>
        <dbReference type="PIRNR" id="PIRNR036893"/>
    </source>
</evidence>
<dbReference type="RefSeq" id="XP_011307799.1">
    <property type="nucleotide sequence ID" value="XM_011309497.1"/>
</dbReference>
<dbReference type="Pfam" id="PF08212">
    <property type="entry name" value="Lipocalin_2"/>
    <property type="match status" value="1"/>
</dbReference>
<dbReference type="OrthoDB" id="565904at2759"/>
<dbReference type="GO" id="GO:0005737">
    <property type="term" value="C:cytoplasm"/>
    <property type="evidence" value="ECO:0007669"/>
    <property type="project" value="TreeGrafter"/>
</dbReference>